<evidence type="ECO:0000313" key="4">
    <source>
        <dbReference type="Proteomes" id="UP000008062"/>
    </source>
</evidence>
<name>F9XEV3_ZYMTI</name>
<organism evidence="3 4">
    <name type="scientific">Zymoseptoria tritici (strain CBS 115943 / IPO323)</name>
    <name type="common">Speckled leaf blotch fungus</name>
    <name type="synonym">Septoria tritici</name>
    <dbReference type="NCBI Taxonomy" id="336722"/>
    <lineage>
        <taxon>Eukaryota</taxon>
        <taxon>Fungi</taxon>
        <taxon>Dikarya</taxon>
        <taxon>Ascomycota</taxon>
        <taxon>Pezizomycotina</taxon>
        <taxon>Dothideomycetes</taxon>
        <taxon>Dothideomycetidae</taxon>
        <taxon>Mycosphaerellales</taxon>
        <taxon>Mycosphaerellaceae</taxon>
        <taxon>Zymoseptoria</taxon>
    </lineage>
</organism>
<proteinExistence type="predicted"/>
<protein>
    <recommendedName>
        <fullName evidence="5">F-box domain-containing protein</fullName>
    </recommendedName>
</protein>
<dbReference type="GeneID" id="13397602"/>
<keyword evidence="2" id="KW-0732">Signal</keyword>
<evidence type="ECO:0000256" key="1">
    <source>
        <dbReference type="SAM" id="MobiDB-lite"/>
    </source>
</evidence>
<evidence type="ECO:0008006" key="5">
    <source>
        <dbReference type="Google" id="ProtNLM"/>
    </source>
</evidence>
<evidence type="ECO:0000256" key="2">
    <source>
        <dbReference type="SAM" id="SignalP"/>
    </source>
</evidence>
<dbReference type="InParanoid" id="F9XEV3"/>
<gene>
    <name evidence="3" type="ORF">MYCGRDRAFT_94737</name>
</gene>
<dbReference type="eggNOG" id="ENOG502RM8Y">
    <property type="taxonomic scope" value="Eukaryota"/>
</dbReference>
<dbReference type="OrthoDB" id="3649219at2759"/>
<dbReference type="RefSeq" id="XP_003850996.1">
    <property type="nucleotide sequence ID" value="XM_003850948.1"/>
</dbReference>
<dbReference type="Proteomes" id="UP000008062">
    <property type="component" value="Chromosome 7"/>
</dbReference>
<dbReference type="HOGENOM" id="CLU_334690_0_0_1"/>
<keyword evidence="4" id="KW-1185">Reference proteome</keyword>
<sequence length="853" mass="95797">MAEVLAVLGGILAVSQTVELVGKVCRKIKNAFSSNNQDNSQSIVHYTTPMQPTPSPTSHYPAMQRFLRLAEEAEHKYGDIAHQIQWLHARIQGSGMAQIPNEMENDRRLQSRVQGVVNDLCDLLQELMGANINRHFEFENYSLRLIDVIRNLAHQQERITFRFCVMANDLSTMNSFMISNQITAVAAGGSPSAYPILGMANLALAAPPTAPASTTRPPFRAQIPDICLWPAPESAQAALVIRVMGGRWAADLSSILGGTFKDEICIYPFLIAFTVLLPIVARTTLEARSSAFRAFLGQPVANEHDRDVTLPSGSPRALRHVLNTIKWRGHHPEMFISITGMTFTEVVGIWEVCNMISLEPQRVYERVTAHIIGHVSHNPATAEIVNTVHQAMRPSKVSFDAEKERPWRAMIHQMVWDEVHNSTPPAEKAAIQSIVGDNPDLRQAVNTKMADLRAKKDAYDAQSAANRTRIAAERNAAAQRGRGQRGRGQRGRGQHAGNEEDRRWAQAREKKGVVTKAGALIVFISGRYTTHDKILRDRSNEMASVAHREHVSFQLCPSEIMARKHTMASASSRYMQVWDDRHSTKIARKHRPFNLLARIKKLFSRTGEGRQRFRSTSKPTSDAVRIPEIVTIVLGNLSTEDLLKMSAVSFTFQNAIFKVKQHRRTLFLEFDVRPMLVPGNTISPTTGPECSFNPLLFTDSSCSKGYLALLHDPLNHFMTLPPDALCRKMYLTQQPAWFATLYLTLRNSSPSIYLISEQAINIEIRITRFRTQGIKYQHILDLVADQVIGVQARRGWTEVELVMEETRLEIGMWRGGKMNEAMDANRIAEGGLVVLDDLSEEGERLREVRKGFR</sequence>
<feature type="signal peptide" evidence="2">
    <location>
        <begin position="1"/>
        <end position="17"/>
    </location>
</feature>
<feature type="compositionally biased region" description="Basic residues" evidence="1">
    <location>
        <begin position="482"/>
        <end position="493"/>
    </location>
</feature>
<dbReference type="AlphaFoldDB" id="F9XEV3"/>
<feature type="region of interest" description="Disordered" evidence="1">
    <location>
        <begin position="474"/>
        <end position="509"/>
    </location>
</feature>
<feature type="chain" id="PRO_5003395482" description="F-box domain-containing protein" evidence="2">
    <location>
        <begin position="18"/>
        <end position="853"/>
    </location>
</feature>
<accession>F9XEV3</accession>
<evidence type="ECO:0000313" key="3">
    <source>
        <dbReference type="EMBL" id="EGP85972.1"/>
    </source>
</evidence>
<dbReference type="KEGG" id="ztr:MYCGRDRAFT_94737"/>
<reference evidence="3 4" key="1">
    <citation type="journal article" date="2011" name="PLoS Genet.">
        <title>Finished genome of the fungal wheat pathogen Mycosphaerella graminicola reveals dispensome structure, chromosome plasticity, and stealth pathogenesis.</title>
        <authorList>
            <person name="Goodwin S.B."/>
            <person name="Ben M'barek S."/>
            <person name="Dhillon B."/>
            <person name="Wittenberg A.H.J."/>
            <person name="Crane C.F."/>
            <person name="Hane J.K."/>
            <person name="Foster A.J."/>
            <person name="Van der Lee T.A.J."/>
            <person name="Grimwood J."/>
            <person name="Aerts A."/>
            <person name="Antoniw J."/>
            <person name="Bailey A."/>
            <person name="Bluhm B."/>
            <person name="Bowler J."/>
            <person name="Bristow J."/>
            <person name="van der Burgt A."/>
            <person name="Canto-Canche B."/>
            <person name="Churchill A.C.L."/>
            <person name="Conde-Ferraez L."/>
            <person name="Cools H.J."/>
            <person name="Coutinho P.M."/>
            <person name="Csukai M."/>
            <person name="Dehal P."/>
            <person name="De Wit P."/>
            <person name="Donzelli B."/>
            <person name="van de Geest H.C."/>
            <person name="van Ham R.C.H.J."/>
            <person name="Hammond-Kosack K.E."/>
            <person name="Henrissat B."/>
            <person name="Kilian A."/>
            <person name="Kobayashi A.K."/>
            <person name="Koopmann E."/>
            <person name="Kourmpetis Y."/>
            <person name="Kuzniar A."/>
            <person name="Lindquist E."/>
            <person name="Lombard V."/>
            <person name="Maliepaard C."/>
            <person name="Martins N."/>
            <person name="Mehrabi R."/>
            <person name="Nap J.P.H."/>
            <person name="Ponomarenko A."/>
            <person name="Rudd J.J."/>
            <person name="Salamov A."/>
            <person name="Schmutz J."/>
            <person name="Schouten H.J."/>
            <person name="Shapiro H."/>
            <person name="Stergiopoulos I."/>
            <person name="Torriani S.F.F."/>
            <person name="Tu H."/>
            <person name="de Vries R.P."/>
            <person name="Waalwijk C."/>
            <person name="Ware S.B."/>
            <person name="Wiebenga A."/>
            <person name="Zwiers L.-H."/>
            <person name="Oliver R.P."/>
            <person name="Grigoriev I.V."/>
            <person name="Kema G.H.J."/>
        </authorList>
    </citation>
    <scope>NUCLEOTIDE SEQUENCE [LARGE SCALE GENOMIC DNA]</scope>
    <source>
        <strain evidence="4">CBS 115943 / IPO323</strain>
    </source>
</reference>
<dbReference type="EMBL" id="CM001202">
    <property type="protein sequence ID" value="EGP85972.1"/>
    <property type="molecule type" value="Genomic_DNA"/>
</dbReference>
<feature type="compositionally biased region" description="Basic and acidic residues" evidence="1">
    <location>
        <begin position="497"/>
        <end position="509"/>
    </location>
</feature>